<name>A0ABQ8L975_LABRO</name>
<evidence type="ECO:0000313" key="4">
    <source>
        <dbReference type="EMBL" id="KAI2647257.1"/>
    </source>
</evidence>
<dbReference type="Proteomes" id="UP000830375">
    <property type="component" value="Unassembled WGS sequence"/>
</dbReference>
<accession>A0ABQ8L975</accession>
<dbReference type="PANTHER" id="PTHR45749">
    <property type="match status" value="1"/>
</dbReference>
<evidence type="ECO:0000256" key="2">
    <source>
        <dbReference type="SAM" id="MobiDB-lite"/>
    </source>
</evidence>
<protein>
    <submittedName>
        <fullName evidence="4">Zinc finger MYM-type protein 1</fullName>
    </submittedName>
</protein>
<keyword evidence="5" id="KW-1185">Reference proteome</keyword>
<sequence>MKRKGEISDFFIKKHKQADQVQTDPTLCTGSHSSSIPETSQSQCGQTSGPPADVSRDDTETSGSERDSEPELTEDVIEPLPVASSTRFAVPKGPSDISRSREEGPVQPCLTTFPRTQHGTRKRAFNSSWYKDNSWLEYSSGFSNWKKALFKDSGFKLHSKAEHHINAMYAWNQHKRAINSNLSMLDLINEERKKKVEENCLYIKTIADVLLLTATQNIAQRGHRESDDSCNKGNFLTILEEIAKHDPLIDKRMNACGNAKYTSHQIQNEVLEGLSEMVQSEIIREVKKSEVFSVIVDETKDLKKKEQISLVVRYYYNGAIYESFLHFQSAESLDAAGLTKMIVDCLEKHGLDYRNNLVGQGYDGASVMSGKHSGVSTRIKNSARFAFYVHCNAHCLNLVLVDAVKSVPEAVNFFALVQKLYNFVSGSYVHLKWLAVQKDLYPQQQPRELQRLTDVRWACRYMACRNLRDRLPAVLKVLQDIALENSGDRSVEARGILSQIDLHFIGLLVIFCKVLGDAKYLSDMLQSSSLDLARAVDLVGALTDTLQNYRSEGFFAELWKEVEEIVEQCKISVQTACKRQPKTSLRLHDSLIMSTVGQKSTDQSDGESCQRVLFYQSSTFLNEEPLFAFAQLYESDLEDLKHEVHQTKRLLERREKSGVSNATCERSFSALKLIKTHLRTTMSDDRLSHLGILSVESRRARSLNMDEFVKRFASSHQNRRIMLF</sequence>
<organism evidence="4 5">
    <name type="scientific">Labeo rohita</name>
    <name type="common">Indian major carp</name>
    <name type="synonym">Cyprinus rohita</name>
    <dbReference type="NCBI Taxonomy" id="84645"/>
    <lineage>
        <taxon>Eukaryota</taxon>
        <taxon>Metazoa</taxon>
        <taxon>Chordata</taxon>
        <taxon>Craniata</taxon>
        <taxon>Vertebrata</taxon>
        <taxon>Euteleostomi</taxon>
        <taxon>Actinopterygii</taxon>
        <taxon>Neopterygii</taxon>
        <taxon>Teleostei</taxon>
        <taxon>Ostariophysi</taxon>
        <taxon>Cypriniformes</taxon>
        <taxon>Cyprinidae</taxon>
        <taxon>Labeoninae</taxon>
        <taxon>Labeonini</taxon>
        <taxon>Labeo</taxon>
    </lineage>
</organism>
<dbReference type="InterPro" id="IPR012337">
    <property type="entry name" value="RNaseH-like_sf"/>
</dbReference>
<dbReference type="EMBL" id="JACTAM010000475">
    <property type="protein sequence ID" value="KAI2647257.1"/>
    <property type="molecule type" value="Genomic_DNA"/>
</dbReference>
<evidence type="ECO:0000256" key="1">
    <source>
        <dbReference type="SAM" id="Coils"/>
    </source>
</evidence>
<dbReference type="PANTHER" id="PTHR45749:SF37">
    <property type="entry name" value="OS05G0311600 PROTEIN"/>
    <property type="match status" value="1"/>
</dbReference>
<evidence type="ECO:0000259" key="3">
    <source>
        <dbReference type="Pfam" id="PF14291"/>
    </source>
</evidence>
<evidence type="ECO:0000313" key="5">
    <source>
        <dbReference type="Proteomes" id="UP000830375"/>
    </source>
</evidence>
<feature type="domain" description="DUF4371" evidence="3">
    <location>
        <begin position="139"/>
        <end position="374"/>
    </location>
</feature>
<feature type="compositionally biased region" description="Basic and acidic residues" evidence="2">
    <location>
        <begin position="54"/>
        <end position="69"/>
    </location>
</feature>
<feature type="region of interest" description="Disordered" evidence="2">
    <location>
        <begin position="1"/>
        <end position="110"/>
    </location>
</feature>
<proteinExistence type="predicted"/>
<gene>
    <name evidence="4" type="ORF">H4Q32_030715</name>
</gene>
<dbReference type="InterPro" id="IPR025398">
    <property type="entry name" value="DUF4371"/>
</dbReference>
<keyword evidence="1" id="KW-0175">Coiled coil</keyword>
<feature type="compositionally biased region" description="Polar residues" evidence="2">
    <location>
        <begin position="19"/>
        <end position="49"/>
    </location>
</feature>
<dbReference type="SUPFAM" id="SSF53098">
    <property type="entry name" value="Ribonuclease H-like"/>
    <property type="match status" value="1"/>
</dbReference>
<comment type="caution">
    <text evidence="4">The sequence shown here is derived from an EMBL/GenBank/DDBJ whole genome shotgun (WGS) entry which is preliminary data.</text>
</comment>
<reference evidence="4 5" key="1">
    <citation type="submission" date="2022-01" db="EMBL/GenBank/DDBJ databases">
        <title>A high-quality chromosome-level genome assembly of rohu carp, Labeo rohita.</title>
        <authorList>
            <person name="Arick M.A. II"/>
            <person name="Hsu C.-Y."/>
            <person name="Magbanua Z."/>
            <person name="Pechanova O."/>
            <person name="Grover C."/>
            <person name="Miller E."/>
            <person name="Thrash A."/>
            <person name="Ezzel L."/>
            <person name="Alam S."/>
            <person name="Benzie J."/>
            <person name="Hamilton M."/>
            <person name="Karsi A."/>
            <person name="Lawrence M.L."/>
            <person name="Peterson D.G."/>
        </authorList>
    </citation>
    <scope>NUCLEOTIDE SEQUENCE [LARGE SCALE GENOMIC DNA]</scope>
    <source>
        <strain evidence="5">BAU-BD-2019</strain>
        <tissue evidence="4">Blood</tissue>
    </source>
</reference>
<feature type="coiled-coil region" evidence="1">
    <location>
        <begin position="630"/>
        <end position="657"/>
    </location>
</feature>
<dbReference type="Pfam" id="PF14291">
    <property type="entry name" value="DUF4371"/>
    <property type="match status" value="1"/>
</dbReference>